<dbReference type="AlphaFoldDB" id="A0A7M2YXT2"/>
<name>A0A7M2YXT2_9ACTN</name>
<dbReference type="EMBL" id="QQZY01000004">
    <property type="protein sequence ID" value="RDI74288.1"/>
    <property type="molecule type" value="Genomic_DNA"/>
</dbReference>
<evidence type="ECO:0000256" key="1">
    <source>
        <dbReference type="ARBA" id="ARBA00022676"/>
    </source>
</evidence>
<organism evidence="4 5">
    <name type="scientific">Gaiella occulta</name>
    <dbReference type="NCBI Taxonomy" id="1002870"/>
    <lineage>
        <taxon>Bacteria</taxon>
        <taxon>Bacillati</taxon>
        <taxon>Actinomycetota</taxon>
        <taxon>Thermoleophilia</taxon>
        <taxon>Gaiellales</taxon>
        <taxon>Gaiellaceae</taxon>
        <taxon>Gaiella</taxon>
    </lineage>
</organism>
<accession>A0A7M2YXT2</accession>
<keyword evidence="1" id="KW-0328">Glycosyltransferase</keyword>
<dbReference type="Proteomes" id="UP000254134">
    <property type="component" value="Unassembled WGS sequence"/>
</dbReference>
<gene>
    <name evidence="4" type="ORF">Gocc_1864</name>
</gene>
<comment type="caution">
    <text evidence="4">The sequence shown here is derived from an EMBL/GenBank/DDBJ whole genome shotgun (WGS) entry which is preliminary data.</text>
</comment>
<feature type="domain" description="Glycosyltransferase subfamily 4-like N-terminal" evidence="3">
    <location>
        <begin position="18"/>
        <end position="173"/>
    </location>
</feature>
<dbReference type="RefSeq" id="WP_181813526.1">
    <property type="nucleotide sequence ID" value="NZ_QQZY01000004.1"/>
</dbReference>
<dbReference type="GO" id="GO:0016757">
    <property type="term" value="F:glycosyltransferase activity"/>
    <property type="evidence" value="ECO:0007669"/>
    <property type="project" value="UniProtKB-KW"/>
</dbReference>
<evidence type="ECO:0000256" key="2">
    <source>
        <dbReference type="ARBA" id="ARBA00022679"/>
    </source>
</evidence>
<dbReference type="CDD" id="cd03811">
    <property type="entry name" value="GT4_GT28_WabH-like"/>
    <property type="match status" value="1"/>
</dbReference>
<keyword evidence="2 4" id="KW-0808">Transferase</keyword>
<dbReference type="PANTHER" id="PTHR12526">
    <property type="entry name" value="GLYCOSYLTRANSFERASE"/>
    <property type="match status" value="1"/>
</dbReference>
<protein>
    <submittedName>
        <fullName evidence="4">Glycosyltransferase</fullName>
    </submittedName>
</protein>
<reference evidence="5" key="2">
    <citation type="journal article" date="2019" name="MicrobiologyOpen">
        <title>High-quality draft genome sequence of Gaiella occulta isolated from a 150 meter deep mineral water borehole and comparison with the genome sequences of other deep-branching lineages of the phylum Actinobacteria.</title>
        <authorList>
            <person name="Severino R."/>
            <person name="Froufe H.J.C."/>
            <person name="Barroso C."/>
            <person name="Albuquerque L."/>
            <person name="Lobo-da-Cunha A."/>
            <person name="da Costa M.S."/>
            <person name="Egas C."/>
        </authorList>
    </citation>
    <scope>NUCLEOTIDE SEQUENCE [LARGE SCALE GENOMIC DNA]</scope>
    <source>
        <strain evidence="5">F2-233</strain>
    </source>
</reference>
<evidence type="ECO:0000259" key="3">
    <source>
        <dbReference type="Pfam" id="PF13579"/>
    </source>
</evidence>
<evidence type="ECO:0000313" key="4">
    <source>
        <dbReference type="EMBL" id="RDI74288.1"/>
    </source>
</evidence>
<sequence>MTRAPVVLHVGKVSGISGSEKHLLLLLPALRALGVDARFALLHEDEPGAMEFAHRMTAAGVPLDAIRLPSAADPRAYRRLLALIRRDRPSIVHTHLVHADFLGLSAGRLCRVPVLVSTKHGFNSFRESRLFARADRAVGRLAEPHIAISHGLARYLAETEGFREDAFTVIHYGIEPGPPPPPPQPGSAPRLLCVGRLVPIKGHDVLLRAFALARDAVPGLELSLAGAGPLEGALRQRAGELGLAGAVRFLGLVSPIGPAMEEAAIVVVPSLGEGFGMVALEAMERGRAVIASDVGGLPEIVGDGETGLIVPRGDAAALAGAIARLAADPERLAAMGAAGRARALAEFGQERCTELTAELYGRALGRAGASE</sequence>
<proteinExistence type="predicted"/>
<reference evidence="4 5" key="1">
    <citation type="submission" date="2018-07" db="EMBL/GenBank/DDBJ databases">
        <title>High-quality-draft genome sequence of Gaiella occulta.</title>
        <authorList>
            <person name="Severino R."/>
            <person name="Froufe H.J.C."/>
            <person name="Rainey F.A."/>
            <person name="Barroso C."/>
            <person name="Albuquerque L."/>
            <person name="Lobo-Da-Cunha A."/>
            <person name="Da Costa M.S."/>
            <person name="Egas C."/>
        </authorList>
    </citation>
    <scope>NUCLEOTIDE SEQUENCE [LARGE SCALE GENOMIC DNA]</scope>
    <source>
        <strain evidence="4 5">F2-233</strain>
    </source>
</reference>
<dbReference type="InterPro" id="IPR028098">
    <property type="entry name" value="Glyco_trans_4-like_N"/>
</dbReference>
<dbReference type="Pfam" id="PF13692">
    <property type="entry name" value="Glyco_trans_1_4"/>
    <property type="match status" value="1"/>
</dbReference>
<dbReference type="Pfam" id="PF13579">
    <property type="entry name" value="Glyco_trans_4_4"/>
    <property type="match status" value="1"/>
</dbReference>
<dbReference type="PANTHER" id="PTHR12526:SF636">
    <property type="entry name" value="BLL3647 PROTEIN"/>
    <property type="match status" value="1"/>
</dbReference>
<dbReference type="Gene3D" id="3.40.50.2000">
    <property type="entry name" value="Glycogen Phosphorylase B"/>
    <property type="match status" value="2"/>
</dbReference>
<keyword evidence="5" id="KW-1185">Reference proteome</keyword>
<dbReference type="SUPFAM" id="SSF53756">
    <property type="entry name" value="UDP-Glycosyltransferase/glycogen phosphorylase"/>
    <property type="match status" value="1"/>
</dbReference>
<evidence type="ECO:0000313" key="5">
    <source>
        <dbReference type="Proteomes" id="UP000254134"/>
    </source>
</evidence>